<dbReference type="Gene3D" id="3.30.70.100">
    <property type="match status" value="1"/>
</dbReference>
<evidence type="ECO:0000256" key="1">
    <source>
        <dbReference type="SAM" id="Phobius"/>
    </source>
</evidence>
<reference evidence="3 4" key="1">
    <citation type="submission" date="2020-05" db="EMBL/GenBank/DDBJ databases">
        <authorList>
            <person name="Mo P."/>
        </authorList>
    </citation>
    <scope>NUCLEOTIDE SEQUENCE [LARGE SCALE GENOMIC DNA]</scope>
    <source>
        <strain evidence="3 4">Gen01</strain>
    </source>
</reference>
<organism evidence="3 4">
    <name type="scientific">Pseudonocardia broussonetiae</name>
    <dbReference type="NCBI Taxonomy" id="2736640"/>
    <lineage>
        <taxon>Bacteria</taxon>
        <taxon>Bacillati</taxon>
        <taxon>Actinomycetota</taxon>
        <taxon>Actinomycetes</taxon>
        <taxon>Pseudonocardiales</taxon>
        <taxon>Pseudonocardiaceae</taxon>
        <taxon>Pseudonocardia</taxon>
    </lineage>
</organism>
<feature type="domain" description="ABM" evidence="2">
    <location>
        <begin position="7"/>
        <end position="76"/>
    </location>
</feature>
<keyword evidence="1" id="KW-0472">Membrane</keyword>
<proteinExistence type="predicted"/>
<dbReference type="InterPro" id="IPR011008">
    <property type="entry name" value="Dimeric_a/b-barrel"/>
</dbReference>
<dbReference type="RefSeq" id="WP_172163544.1">
    <property type="nucleotide sequence ID" value="NZ_CP053564.1"/>
</dbReference>
<protein>
    <submittedName>
        <fullName evidence="3">Antibiotic biosynthesis monooxygenase</fullName>
    </submittedName>
</protein>
<accession>A0A6M6JNW9</accession>
<dbReference type="InterPro" id="IPR007138">
    <property type="entry name" value="ABM_dom"/>
</dbReference>
<dbReference type="KEGG" id="pbro:HOP40_26740"/>
<keyword evidence="1" id="KW-1133">Transmembrane helix</keyword>
<dbReference type="InterPro" id="IPR038762">
    <property type="entry name" value="ABM_predict"/>
</dbReference>
<dbReference type="GO" id="GO:0004497">
    <property type="term" value="F:monooxygenase activity"/>
    <property type="evidence" value="ECO:0007669"/>
    <property type="project" value="UniProtKB-KW"/>
</dbReference>
<feature type="transmembrane region" description="Helical" evidence="1">
    <location>
        <begin position="118"/>
        <end position="137"/>
    </location>
</feature>
<evidence type="ECO:0000313" key="3">
    <source>
        <dbReference type="EMBL" id="QJY48933.1"/>
    </source>
</evidence>
<keyword evidence="1" id="KW-0812">Transmembrane</keyword>
<dbReference type="EMBL" id="CP053564">
    <property type="protein sequence ID" value="QJY48933.1"/>
    <property type="molecule type" value="Genomic_DNA"/>
</dbReference>
<evidence type="ECO:0000259" key="2">
    <source>
        <dbReference type="Pfam" id="PF03992"/>
    </source>
</evidence>
<keyword evidence="3" id="KW-0503">Monooxygenase</keyword>
<gene>
    <name evidence="3" type="ORF">HOP40_26740</name>
</gene>
<dbReference type="PANTHER" id="PTHR40057">
    <property type="entry name" value="SLR1162 PROTEIN"/>
    <property type="match status" value="1"/>
</dbReference>
<dbReference type="AlphaFoldDB" id="A0A6M6JNW9"/>
<dbReference type="PANTHER" id="PTHR40057:SF1">
    <property type="entry name" value="SLR1162 PROTEIN"/>
    <property type="match status" value="1"/>
</dbReference>
<feature type="transmembrane region" description="Helical" evidence="1">
    <location>
        <begin position="143"/>
        <end position="164"/>
    </location>
</feature>
<dbReference type="Proteomes" id="UP000505377">
    <property type="component" value="Chromosome"/>
</dbReference>
<sequence length="180" mass="19614">MGDAAEPVTVTVARRVAPGREAEFASWCDAVTAAAATFPGHLGAGVLRPSRLGDPWHLVFRFASDRDLRAWDESPQRGRLLAAGEHLVDSTDVQRITGLETWFALPGRTSPAPPRWKMFAVSVCGIYLLQLLFHAAIDPAGLPVALRVLVVSVAVTALMTWLVMPRAARLLQGWLYAPHR</sequence>
<name>A0A6M6JNW9_9PSEU</name>
<dbReference type="Pfam" id="PF03992">
    <property type="entry name" value="ABM"/>
    <property type="match status" value="1"/>
</dbReference>
<dbReference type="SUPFAM" id="SSF54909">
    <property type="entry name" value="Dimeric alpha+beta barrel"/>
    <property type="match status" value="1"/>
</dbReference>
<evidence type="ECO:0000313" key="4">
    <source>
        <dbReference type="Proteomes" id="UP000505377"/>
    </source>
</evidence>
<keyword evidence="3" id="KW-0560">Oxidoreductase</keyword>
<keyword evidence="4" id="KW-1185">Reference proteome</keyword>